<dbReference type="SUPFAM" id="SSF89796">
    <property type="entry name" value="CoA-transferase family III (CaiB/BaiF)"/>
    <property type="match status" value="1"/>
</dbReference>
<dbReference type="Proteomes" id="UP001381003">
    <property type="component" value="Chromosome"/>
</dbReference>
<name>A0ABZ2FC56_9MICO</name>
<dbReference type="GO" id="GO:0016740">
    <property type="term" value="F:transferase activity"/>
    <property type="evidence" value="ECO:0007669"/>
    <property type="project" value="UniProtKB-KW"/>
</dbReference>
<evidence type="ECO:0000313" key="2">
    <source>
        <dbReference type="Proteomes" id="UP001381003"/>
    </source>
</evidence>
<organism evidence="1 2">
    <name type="scientific">Janibacter terrae</name>
    <dbReference type="NCBI Taxonomy" id="103817"/>
    <lineage>
        <taxon>Bacteria</taxon>
        <taxon>Bacillati</taxon>
        <taxon>Actinomycetota</taxon>
        <taxon>Actinomycetes</taxon>
        <taxon>Micrococcales</taxon>
        <taxon>Intrasporangiaceae</taxon>
        <taxon>Janibacter</taxon>
    </lineage>
</organism>
<dbReference type="Pfam" id="PF02515">
    <property type="entry name" value="CoA_transf_3"/>
    <property type="match status" value="1"/>
</dbReference>
<protein>
    <submittedName>
        <fullName evidence="1">CoA transferase</fullName>
    </submittedName>
</protein>
<dbReference type="PANTHER" id="PTHR48228">
    <property type="entry name" value="SUCCINYL-COA--D-CITRAMALATE COA-TRANSFERASE"/>
    <property type="match status" value="1"/>
</dbReference>
<dbReference type="InterPro" id="IPR050509">
    <property type="entry name" value="CoA-transferase_III"/>
</dbReference>
<dbReference type="InterPro" id="IPR044855">
    <property type="entry name" value="CoA-Trfase_III_dom3_sf"/>
</dbReference>
<dbReference type="RefSeq" id="WP_338537431.1">
    <property type="nucleotide sequence ID" value="NZ_CP104874.1"/>
</dbReference>
<dbReference type="EMBL" id="CP104874">
    <property type="protein sequence ID" value="WWF03782.1"/>
    <property type="molecule type" value="Genomic_DNA"/>
</dbReference>
<accession>A0ABZ2FC56</accession>
<dbReference type="PANTHER" id="PTHR48228:SF5">
    <property type="entry name" value="ALPHA-METHYLACYL-COA RACEMASE"/>
    <property type="match status" value="1"/>
</dbReference>
<keyword evidence="2" id="KW-1185">Reference proteome</keyword>
<gene>
    <name evidence="1" type="ORF">N5P18_08655</name>
</gene>
<keyword evidence="1" id="KW-0808">Transferase</keyword>
<reference evidence="1 2" key="1">
    <citation type="submission" date="2022-09" db="EMBL/GenBank/DDBJ databases">
        <title>Complete genome sequence of Janibacter terrae strain COS04-44, PCL-degrading bacteria isolated from oil spilled coast.</title>
        <authorList>
            <person name="Park H."/>
            <person name="Kim J.Y."/>
            <person name="An S.H."/>
            <person name="Lee C.M."/>
            <person name="Weon H.-Y."/>
        </authorList>
    </citation>
    <scope>NUCLEOTIDE SEQUENCE [LARGE SCALE GENOMIC DNA]</scope>
    <source>
        <strain evidence="1 2">COS04-44</strain>
    </source>
</reference>
<sequence length="403" mass="43318">MTTRLPLEGVRVLELSSYVATPLCGLTLAQLGADVIRVEAPGGAPDRTRLPTASGGSSYYWTGLNKGKRAIAVDLSTREGQEVVADLACEADVVIANAPYKGLVTAQALRERNPRLVHVRLSGTWTGAGAVDYVVQAKVGFQQVTGPKGGDVPVNHVLPAWDLAAGLYLATGVLAALHQRHETGRGAAITLALEDVALATAGNLGLLTQAQDEPEERGPDGNHVYGTYGRDFALADGERVMLVVLTARHWHTLLDVTGLRAAIEGIEAALHIDFDDEQQRYAHREVISALLEPWFRRHDLAGLTRALEGHRVLWSPYRTFTQAADDLADNPLFAELDQPGIGPHLAPGSPLVFDEQRPAPRPAPAVGQHTHEVLAPRVGEDRYSALLSSRVVDAPVHTLREIA</sequence>
<dbReference type="Gene3D" id="3.30.1540.10">
    <property type="entry name" value="formyl-coa transferase, domain 3"/>
    <property type="match status" value="1"/>
</dbReference>
<dbReference type="InterPro" id="IPR003673">
    <property type="entry name" value="CoA-Trfase_fam_III"/>
</dbReference>
<proteinExistence type="predicted"/>
<dbReference type="InterPro" id="IPR023606">
    <property type="entry name" value="CoA-Trfase_III_dom_1_sf"/>
</dbReference>
<dbReference type="Gene3D" id="3.40.50.10540">
    <property type="entry name" value="Crotonobetainyl-coa:carnitine coa-transferase, domain 1"/>
    <property type="match status" value="1"/>
</dbReference>
<evidence type="ECO:0000313" key="1">
    <source>
        <dbReference type="EMBL" id="WWF03782.1"/>
    </source>
</evidence>